<name>A0A8T9ZZD4_9EURY</name>
<gene>
    <name evidence="2" type="ORF">MW046_07640</name>
</gene>
<dbReference type="KEGG" id="haad:MW046_07640"/>
<dbReference type="RefSeq" id="WP_247992536.1">
    <property type="nucleotide sequence ID" value="NZ_CP096019.1"/>
</dbReference>
<dbReference type="CDD" id="cd00293">
    <property type="entry name" value="USP-like"/>
    <property type="match status" value="1"/>
</dbReference>
<dbReference type="Proteomes" id="UP000831768">
    <property type="component" value="Chromosome"/>
</dbReference>
<reference evidence="2" key="1">
    <citation type="submission" date="2022-04" db="EMBL/GenBank/DDBJ databases">
        <title>Halocatena sp. nov., isolated from a salt lake.</title>
        <authorList>
            <person name="Cui H.-L."/>
        </authorList>
    </citation>
    <scope>NUCLEOTIDE SEQUENCE</scope>
    <source>
        <strain evidence="2">AD-1</strain>
    </source>
</reference>
<dbReference type="Pfam" id="PF00582">
    <property type="entry name" value="Usp"/>
    <property type="match status" value="1"/>
</dbReference>
<protein>
    <submittedName>
        <fullName evidence="2">Universal stress protein</fullName>
    </submittedName>
</protein>
<dbReference type="EMBL" id="CP096019">
    <property type="protein sequence ID" value="UPM41856.1"/>
    <property type="molecule type" value="Genomic_DNA"/>
</dbReference>
<dbReference type="GeneID" id="71927909"/>
<evidence type="ECO:0000259" key="1">
    <source>
        <dbReference type="Pfam" id="PF00582"/>
    </source>
</evidence>
<dbReference type="AlphaFoldDB" id="A0A8T9ZZD4"/>
<feature type="domain" description="UspA" evidence="1">
    <location>
        <begin position="2"/>
        <end position="121"/>
    </location>
</feature>
<evidence type="ECO:0000313" key="2">
    <source>
        <dbReference type="EMBL" id="UPM41856.1"/>
    </source>
</evidence>
<dbReference type="InterPro" id="IPR014729">
    <property type="entry name" value="Rossmann-like_a/b/a_fold"/>
</dbReference>
<accession>A0A8T9ZZD4</accession>
<dbReference type="InterPro" id="IPR006016">
    <property type="entry name" value="UspA"/>
</dbReference>
<organism evidence="2 3">
    <name type="scientific">Halocatena salina</name>
    <dbReference type="NCBI Taxonomy" id="2934340"/>
    <lineage>
        <taxon>Archaea</taxon>
        <taxon>Methanobacteriati</taxon>
        <taxon>Methanobacteriota</taxon>
        <taxon>Stenosarchaea group</taxon>
        <taxon>Halobacteria</taxon>
        <taxon>Halobacteriales</taxon>
        <taxon>Natronomonadaceae</taxon>
        <taxon>Halocatena</taxon>
    </lineage>
</organism>
<dbReference type="Gene3D" id="3.40.50.620">
    <property type="entry name" value="HUPs"/>
    <property type="match status" value="1"/>
</dbReference>
<evidence type="ECO:0000313" key="3">
    <source>
        <dbReference type="Proteomes" id="UP000831768"/>
    </source>
</evidence>
<proteinExistence type="predicted"/>
<dbReference type="SUPFAM" id="SSF52402">
    <property type="entry name" value="Adenine nucleotide alpha hydrolases-like"/>
    <property type="match status" value="1"/>
</dbReference>
<keyword evidence="3" id="KW-1185">Reference proteome</keyword>
<sequence>MKLLVGIDRSNRTKAVLETAIERATAMGDEITVAVVETDNGPPTDLLEQEVREFFSERSVDVSIRSLTGHAGSQLVELAEREEFDRVIIDGGRRSPLGKIQLADIAEFVLLNATMTVTLVR</sequence>